<dbReference type="Pfam" id="PF00378">
    <property type="entry name" value="ECH_1"/>
    <property type="match status" value="1"/>
</dbReference>
<dbReference type="PANTHER" id="PTHR42964">
    <property type="entry name" value="ENOYL-COA HYDRATASE"/>
    <property type="match status" value="1"/>
</dbReference>
<dbReference type="InterPro" id="IPR029045">
    <property type="entry name" value="ClpP/crotonase-like_dom_sf"/>
</dbReference>
<protein>
    <submittedName>
        <fullName evidence="2">Short-chain-enoyl-CoA hydratase</fullName>
        <ecNumber evidence="2">4.2.1.150</ecNumber>
    </submittedName>
</protein>
<dbReference type="EC" id="4.2.1.150" evidence="2"/>
<dbReference type="NCBIfam" id="NF004796">
    <property type="entry name" value="PRK06144.1"/>
    <property type="match status" value="1"/>
</dbReference>
<sequence>MTDATDATDDLQVRLEGSVLHVVFDRPQARNAMTFAMYEGLVAACERADASDDVRAVLLRGAGGRAFVAGTDIAQFAGFDGPRGVAYEKTIDATIERLLAVRVPVVTAIDGACVGGGLAIAAAADVRVAHTSARFGYPIARTLGNTLSARSYALTLRHFGHARTIDMITTARLLDAAEAHTCGFVTRTTDDVDATTAEVLDAILSHAPLTMAAGKEILRRLHAAAGTVDVDDVVAGVYGSEDFARGVAAFTSRGTPDWQGR</sequence>
<comment type="similarity">
    <text evidence="1">Belongs to the enoyl-CoA hydratase/isomerase family.</text>
</comment>
<dbReference type="InterPro" id="IPR051683">
    <property type="entry name" value="Enoyl-CoA_Hydratase/Isomerase"/>
</dbReference>
<dbReference type="InterPro" id="IPR001753">
    <property type="entry name" value="Enoyl-CoA_hydra/iso"/>
</dbReference>
<keyword evidence="3" id="KW-1185">Reference proteome</keyword>
<evidence type="ECO:0000256" key="1">
    <source>
        <dbReference type="ARBA" id="ARBA00005254"/>
    </source>
</evidence>
<dbReference type="Proteomes" id="UP000679307">
    <property type="component" value="Chromosome"/>
</dbReference>
<evidence type="ECO:0000313" key="2">
    <source>
        <dbReference type="EMBL" id="QVT77878.1"/>
    </source>
</evidence>
<dbReference type="CDD" id="cd06558">
    <property type="entry name" value="crotonase-like"/>
    <property type="match status" value="1"/>
</dbReference>
<dbReference type="PANTHER" id="PTHR42964:SF1">
    <property type="entry name" value="POLYKETIDE BIOSYNTHESIS ENOYL-COA HYDRATASE PKSH-RELATED"/>
    <property type="match status" value="1"/>
</dbReference>
<name>A0ABX8EBT5_9ACTN</name>
<dbReference type="GO" id="GO:0018812">
    <property type="term" value="F:3-hydroxyacyl-CoA dehydratase activity"/>
    <property type="evidence" value="ECO:0007669"/>
    <property type="project" value="UniProtKB-EC"/>
</dbReference>
<dbReference type="Gene3D" id="3.90.226.10">
    <property type="entry name" value="2-enoyl-CoA Hydratase, Chain A, domain 1"/>
    <property type="match status" value="1"/>
</dbReference>
<proteinExistence type="inferred from homology"/>
<dbReference type="RefSeq" id="WP_214057544.1">
    <property type="nucleotide sequence ID" value="NZ_CP075371.1"/>
</dbReference>
<reference evidence="2 3" key="1">
    <citation type="submission" date="2021-05" db="EMBL/GenBank/DDBJ databases">
        <title>Complete genome of Nocardioides aquaticus KCTC 9944T isolated from meromictic and hypersaline Ekho Lake, Antarctica.</title>
        <authorList>
            <person name="Hwang K."/>
            <person name="Kim K.M."/>
            <person name="Choe H."/>
        </authorList>
    </citation>
    <scope>NUCLEOTIDE SEQUENCE [LARGE SCALE GENOMIC DNA]</scope>
    <source>
        <strain evidence="2 3">KCTC 9944</strain>
    </source>
</reference>
<evidence type="ECO:0000313" key="3">
    <source>
        <dbReference type="Proteomes" id="UP000679307"/>
    </source>
</evidence>
<gene>
    <name evidence="2" type="primary">crt_1</name>
    <name evidence="2" type="ORF">ENKNEFLB_00247</name>
</gene>
<accession>A0ABX8EBT5</accession>
<organism evidence="2 3">
    <name type="scientific">Nocardioides aquaticus</name>
    <dbReference type="NCBI Taxonomy" id="160826"/>
    <lineage>
        <taxon>Bacteria</taxon>
        <taxon>Bacillati</taxon>
        <taxon>Actinomycetota</taxon>
        <taxon>Actinomycetes</taxon>
        <taxon>Propionibacteriales</taxon>
        <taxon>Nocardioidaceae</taxon>
        <taxon>Nocardioides</taxon>
    </lineage>
</organism>
<keyword evidence="2" id="KW-0456">Lyase</keyword>
<dbReference type="EMBL" id="CP075371">
    <property type="protein sequence ID" value="QVT77878.1"/>
    <property type="molecule type" value="Genomic_DNA"/>
</dbReference>
<dbReference type="SUPFAM" id="SSF52096">
    <property type="entry name" value="ClpP/crotonase"/>
    <property type="match status" value="1"/>
</dbReference>